<comment type="subcellular location">
    <subcellularLocation>
        <location evidence="1">Cell membrane</location>
    </subcellularLocation>
</comment>
<dbReference type="InterPro" id="IPR038266">
    <property type="entry name" value="NapC/NirT_cytc_sf"/>
</dbReference>
<evidence type="ECO:0000259" key="12">
    <source>
        <dbReference type="Pfam" id="PF03264"/>
    </source>
</evidence>
<keyword evidence="4" id="KW-1003">Cell membrane</keyword>
<gene>
    <name evidence="13" type="primary">nrfH</name>
    <name evidence="13" type="ORF">CWS72_09785</name>
</gene>
<dbReference type="InterPro" id="IPR051174">
    <property type="entry name" value="Cytochrome_c-type_ET"/>
</dbReference>
<evidence type="ECO:0000256" key="8">
    <source>
        <dbReference type="ARBA" id="ARBA00022982"/>
    </source>
</evidence>
<evidence type="ECO:0000256" key="10">
    <source>
        <dbReference type="ARBA" id="ARBA00023004"/>
    </source>
</evidence>
<sequence length="165" mass="17498">MTLRIRAASFLALIVGSMLGLGAYTFVYARGYSYMTSDPTACANCHVMQDYYSGWMKSPHHAAATCNDCHTPHNLVGKYAVKALNGFSHSLAFTLGRIPDNIVIKSHSEKIAEGACRSCHGTLTEAIDGHGGGDISCLRCHADVGHAPASLVPGTPFALTSPESK</sequence>
<evidence type="ECO:0000256" key="9">
    <source>
        <dbReference type="ARBA" id="ARBA00022989"/>
    </source>
</evidence>
<dbReference type="InterPro" id="IPR036280">
    <property type="entry name" value="Multihaem_cyt_sf"/>
</dbReference>
<dbReference type="InterPro" id="IPR005126">
    <property type="entry name" value="NapC/NirT_cyt_c_N"/>
</dbReference>
<dbReference type="Proteomes" id="UP000233293">
    <property type="component" value="Unassembled WGS sequence"/>
</dbReference>
<dbReference type="InterPro" id="IPR017571">
    <property type="entry name" value="NrfH"/>
</dbReference>
<evidence type="ECO:0000256" key="7">
    <source>
        <dbReference type="ARBA" id="ARBA00022723"/>
    </source>
</evidence>
<dbReference type="SUPFAM" id="SSF48695">
    <property type="entry name" value="Multiheme cytochromes"/>
    <property type="match status" value="1"/>
</dbReference>
<comment type="caution">
    <text evidence="13">The sequence shown here is derived from an EMBL/GenBank/DDBJ whole genome shotgun (WGS) entry which is preliminary data.</text>
</comment>
<dbReference type="Gene3D" id="1.10.3820.10">
    <property type="entry name" value="Di-heme elbow motif domain"/>
    <property type="match status" value="1"/>
</dbReference>
<dbReference type="AlphaFoldDB" id="A0A2N3PWX7"/>
<dbReference type="GO" id="GO:0005886">
    <property type="term" value="C:plasma membrane"/>
    <property type="evidence" value="ECO:0007669"/>
    <property type="project" value="UniProtKB-SubCell"/>
</dbReference>
<evidence type="ECO:0000256" key="11">
    <source>
        <dbReference type="ARBA" id="ARBA00023136"/>
    </source>
</evidence>
<evidence type="ECO:0000313" key="14">
    <source>
        <dbReference type="Proteomes" id="UP000233293"/>
    </source>
</evidence>
<accession>A0A2N3PWX7</accession>
<keyword evidence="5" id="KW-0349">Heme</keyword>
<dbReference type="NCBIfam" id="TIGR03153">
    <property type="entry name" value="cytochr_NrfH"/>
    <property type="match status" value="1"/>
</dbReference>
<proteinExistence type="inferred from homology"/>
<evidence type="ECO:0000256" key="4">
    <source>
        <dbReference type="ARBA" id="ARBA00022475"/>
    </source>
</evidence>
<evidence type="ECO:0000256" key="1">
    <source>
        <dbReference type="ARBA" id="ARBA00004236"/>
    </source>
</evidence>
<reference evidence="14" key="1">
    <citation type="submission" date="2017-12" db="EMBL/GenBank/DDBJ databases">
        <title>Draft genome sequence of Telmatospirillum siberiense 26-4b1T, an acidotolerant peatland alphaproteobacterium potentially involved in sulfur cycling.</title>
        <authorList>
            <person name="Hausmann B."/>
            <person name="Pjevac P."/>
            <person name="Schreck K."/>
            <person name="Herbold C.W."/>
            <person name="Daims H."/>
            <person name="Wagner M."/>
            <person name="Pester M."/>
            <person name="Loy A."/>
        </authorList>
    </citation>
    <scope>NUCLEOTIDE SEQUENCE [LARGE SCALE GENOMIC DNA]</scope>
    <source>
        <strain evidence="14">26-4b1</strain>
    </source>
</reference>
<keyword evidence="10" id="KW-0408">Iron</keyword>
<evidence type="ECO:0000256" key="3">
    <source>
        <dbReference type="ARBA" id="ARBA00022448"/>
    </source>
</evidence>
<organism evidence="13 14">
    <name type="scientific">Telmatospirillum siberiense</name>
    <dbReference type="NCBI Taxonomy" id="382514"/>
    <lineage>
        <taxon>Bacteria</taxon>
        <taxon>Pseudomonadati</taxon>
        <taxon>Pseudomonadota</taxon>
        <taxon>Alphaproteobacteria</taxon>
        <taxon>Rhodospirillales</taxon>
        <taxon>Rhodospirillaceae</taxon>
        <taxon>Telmatospirillum</taxon>
    </lineage>
</organism>
<dbReference type="GO" id="GO:0022900">
    <property type="term" value="P:electron transport chain"/>
    <property type="evidence" value="ECO:0007669"/>
    <property type="project" value="InterPro"/>
</dbReference>
<dbReference type="GO" id="GO:0009061">
    <property type="term" value="P:anaerobic respiration"/>
    <property type="evidence" value="ECO:0007669"/>
    <property type="project" value="TreeGrafter"/>
</dbReference>
<dbReference type="PANTHER" id="PTHR30333:SF1">
    <property type="entry name" value="CYTOCHROME C-TYPE PROTEIN NAPC"/>
    <property type="match status" value="1"/>
</dbReference>
<dbReference type="GO" id="GO:0009055">
    <property type="term" value="F:electron transfer activity"/>
    <property type="evidence" value="ECO:0007669"/>
    <property type="project" value="TreeGrafter"/>
</dbReference>
<dbReference type="EMBL" id="PIUM01000008">
    <property type="protein sequence ID" value="PKU24891.1"/>
    <property type="molecule type" value="Genomic_DNA"/>
</dbReference>
<keyword evidence="3" id="KW-0813">Transport</keyword>
<keyword evidence="7" id="KW-0479">Metal-binding</keyword>
<dbReference type="PANTHER" id="PTHR30333">
    <property type="entry name" value="CYTOCHROME C-TYPE PROTEIN"/>
    <property type="match status" value="1"/>
</dbReference>
<keyword evidence="9" id="KW-1133">Transmembrane helix</keyword>
<evidence type="ECO:0000256" key="6">
    <source>
        <dbReference type="ARBA" id="ARBA00022692"/>
    </source>
</evidence>
<keyword evidence="6" id="KW-0812">Transmembrane</keyword>
<dbReference type="Pfam" id="PF03264">
    <property type="entry name" value="Cytochrom_NNT"/>
    <property type="match status" value="1"/>
</dbReference>
<keyword evidence="11" id="KW-0472">Membrane</keyword>
<feature type="domain" description="NapC/NirT cytochrome c N-terminal" evidence="12">
    <location>
        <begin position="10"/>
        <end position="123"/>
    </location>
</feature>
<dbReference type="GO" id="GO:0046872">
    <property type="term" value="F:metal ion binding"/>
    <property type="evidence" value="ECO:0007669"/>
    <property type="project" value="UniProtKB-KW"/>
</dbReference>
<evidence type="ECO:0000313" key="13">
    <source>
        <dbReference type="EMBL" id="PKU24891.1"/>
    </source>
</evidence>
<comment type="similarity">
    <text evidence="2">Belongs to the NapC/NirT/NrfH family.</text>
</comment>
<keyword evidence="14" id="KW-1185">Reference proteome</keyword>
<keyword evidence="8" id="KW-0249">Electron transport</keyword>
<name>A0A2N3PWX7_9PROT</name>
<evidence type="ECO:0000256" key="2">
    <source>
        <dbReference type="ARBA" id="ARBA00007395"/>
    </source>
</evidence>
<dbReference type="OrthoDB" id="9814800at2"/>
<evidence type="ECO:0000256" key="5">
    <source>
        <dbReference type="ARBA" id="ARBA00022617"/>
    </source>
</evidence>
<protein>
    <submittedName>
        <fullName evidence="13">Cytochrome c nitrite reductase small subunit</fullName>
    </submittedName>
</protein>